<sequence length="256" mass="27943">MSIEIKDVCLTIDDTPILHNISLTLSGGMVGVLGPNGAGKTTLLRVISGYLRPRQGTVRLDGGDVGALGAKALAKKMALVPQNYALEYDFTVLETVLMGRNPHKKTFESDTPEDVELARECIRKTGIGHLENRSVTGLSGGEWQRMIIARALCQESSILLLDEPVASLDIKHQVGILSLVRSLVRSRGMLCVCVLHDLNLASHYCDQVVLMKKGRVIEYGPTGDILKKDILEEVYGTKICMLRAEDGSAYILPEMP</sequence>
<keyword evidence="1" id="KW-0813">Transport</keyword>
<keyword evidence="7" id="KW-1185">Reference proteome</keyword>
<dbReference type="KEGG" id="cmiu:B1H56_06650"/>
<dbReference type="SMART" id="SM00382">
    <property type="entry name" value="AAA"/>
    <property type="match status" value="1"/>
</dbReference>
<keyword evidence="3 6" id="KW-0067">ATP-binding</keyword>
<dbReference type="SUPFAM" id="SSF52540">
    <property type="entry name" value="P-loop containing nucleoside triphosphate hydrolases"/>
    <property type="match status" value="1"/>
</dbReference>
<evidence type="ECO:0000256" key="3">
    <source>
        <dbReference type="ARBA" id="ARBA00022840"/>
    </source>
</evidence>
<proteinExistence type="predicted"/>
<dbReference type="PANTHER" id="PTHR42794">
    <property type="entry name" value="HEMIN IMPORT ATP-BINDING PROTEIN HMUV"/>
    <property type="match status" value="1"/>
</dbReference>
<dbReference type="OrthoDB" id="9799337at2"/>
<name>A0A136Q883_9FIRM</name>
<dbReference type="InterPro" id="IPR003439">
    <property type="entry name" value="ABC_transporter-like_ATP-bd"/>
</dbReference>
<keyword evidence="4" id="KW-1278">Translocase</keyword>
<reference evidence="6 7" key="1">
    <citation type="submission" date="2016-02" db="EMBL/GenBank/DDBJ databases">
        <authorList>
            <person name="Wen L."/>
            <person name="He K."/>
            <person name="Yang H."/>
        </authorList>
    </citation>
    <scope>NUCLEOTIDE SEQUENCE [LARGE SCALE GENOMIC DNA]</scope>
    <source>
        <strain evidence="6 7">DSM 22607</strain>
    </source>
</reference>
<dbReference type="EMBL" id="LSZW01000023">
    <property type="protein sequence ID" value="KXK66877.1"/>
    <property type="molecule type" value="Genomic_DNA"/>
</dbReference>
<organism evidence="6 7">
    <name type="scientific">Christensenella minuta</name>
    <dbReference type="NCBI Taxonomy" id="626937"/>
    <lineage>
        <taxon>Bacteria</taxon>
        <taxon>Bacillati</taxon>
        <taxon>Bacillota</taxon>
        <taxon>Clostridia</taxon>
        <taxon>Christensenellales</taxon>
        <taxon>Christensenellaceae</taxon>
        <taxon>Christensenella</taxon>
    </lineage>
</organism>
<evidence type="ECO:0000256" key="1">
    <source>
        <dbReference type="ARBA" id="ARBA00022448"/>
    </source>
</evidence>
<dbReference type="Gene3D" id="3.40.50.300">
    <property type="entry name" value="P-loop containing nucleotide triphosphate hydrolases"/>
    <property type="match status" value="1"/>
</dbReference>
<evidence type="ECO:0000256" key="4">
    <source>
        <dbReference type="ARBA" id="ARBA00022967"/>
    </source>
</evidence>
<dbReference type="AlphaFoldDB" id="A0A136Q883"/>
<evidence type="ECO:0000313" key="6">
    <source>
        <dbReference type="EMBL" id="KXK66877.1"/>
    </source>
</evidence>
<protein>
    <submittedName>
        <fullName evidence="6">Putative ferrichrome ABC transporter, ATP-binding protein FhuC</fullName>
    </submittedName>
</protein>
<dbReference type="CDD" id="cd03214">
    <property type="entry name" value="ABC_Iron-Siderophores_B12_Hemin"/>
    <property type="match status" value="1"/>
</dbReference>
<dbReference type="STRING" id="626937.HMPREF3293_00265"/>
<dbReference type="InterPro" id="IPR003593">
    <property type="entry name" value="AAA+_ATPase"/>
</dbReference>
<dbReference type="Proteomes" id="UP000070366">
    <property type="component" value="Unassembled WGS sequence"/>
</dbReference>
<dbReference type="FunFam" id="3.40.50.300:FF:000134">
    <property type="entry name" value="Iron-enterobactin ABC transporter ATP-binding protein"/>
    <property type="match status" value="1"/>
</dbReference>
<evidence type="ECO:0000313" key="7">
    <source>
        <dbReference type="Proteomes" id="UP000070366"/>
    </source>
</evidence>
<accession>A0A136Q883</accession>
<comment type="caution">
    <text evidence="6">The sequence shown here is derived from an EMBL/GenBank/DDBJ whole genome shotgun (WGS) entry which is preliminary data.</text>
</comment>
<dbReference type="PROSITE" id="PS50893">
    <property type="entry name" value="ABC_TRANSPORTER_2"/>
    <property type="match status" value="1"/>
</dbReference>
<dbReference type="InterPro" id="IPR027417">
    <property type="entry name" value="P-loop_NTPase"/>
</dbReference>
<dbReference type="PROSITE" id="PS00211">
    <property type="entry name" value="ABC_TRANSPORTER_1"/>
    <property type="match status" value="1"/>
</dbReference>
<gene>
    <name evidence="6" type="ORF">HMPREF3293_00265</name>
</gene>
<dbReference type="Pfam" id="PF00005">
    <property type="entry name" value="ABC_tran"/>
    <property type="match status" value="1"/>
</dbReference>
<dbReference type="GO" id="GO:0005524">
    <property type="term" value="F:ATP binding"/>
    <property type="evidence" value="ECO:0007669"/>
    <property type="project" value="UniProtKB-KW"/>
</dbReference>
<dbReference type="PANTHER" id="PTHR42794:SF1">
    <property type="entry name" value="HEMIN IMPORT ATP-BINDING PROTEIN HMUV"/>
    <property type="match status" value="1"/>
</dbReference>
<evidence type="ECO:0000259" key="5">
    <source>
        <dbReference type="PROSITE" id="PS50893"/>
    </source>
</evidence>
<feature type="domain" description="ABC transporter" evidence="5">
    <location>
        <begin position="3"/>
        <end position="238"/>
    </location>
</feature>
<dbReference type="GO" id="GO:0016887">
    <property type="term" value="F:ATP hydrolysis activity"/>
    <property type="evidence" value="ECO:0007669"/>
    <property type="project" value="InterPro"/>
</dbReference>
<dbReference type="InterPro" id="IPR017871">
    <property type="entry name" value="ABC_transporter-like_CS"/>
</dbReference>
<keyword evidence="2" id="KW-0547">Nucleotide-binding</keyword>
<evidence type="ECO:0000256" key="2">
    <source>
        <dbReference type="ARBA" id="ARBA00022741"/>
    </source>
</evidence>